<sequence>MGQKLSSNLKASSDIKLLMFGSNTSGKLSFIKQTQLIYQGGRSGDDAQKIKTMMRFSLCIVIKEIIRFIHSTSQESIKKSWLKFKRMDIDSDIDIKLAKSLFKNLMDLWIDTDFQNQFLPITKFKKEDTIYLIENAKRIISEDFIPNETDISKFRMKCTGTSDTRLEVEDCSYTFVDVGGQKCDRKKWIHHFEDVGAILFFVSFDEYDQPAENPKYENRMKESLSLFEENIVKCVKSNDFDQSNS</sequence>
<dbReference type="SUPFAM" id="SSF47895">
    <property type="entry name" value="Transducin (alpha subunit), insertion domain"/>
    <property type="match status" value="1"/>
</dbReference>
<reference evidence="6 7" key="1">
    <citation type="journal article" date="2011" name="Genome Res.">
        <title>Phylogeny-wide analysis of social amoeba genomes highlights ancient origins for complex intercellular communication.</title>
        <authorList>
            <person name="Heidel A.J."/>
            <person name="Lawal H.M."/>
            <person name="Felder M."/>
            <person name="Schilde C."/>
            <person name="Helps N.R."/>
            <person name="Tunggal B."/>
            <person name="Rivero F."/>
            <person name="John U."/>
            <person name="Schleicher M."/>
            <person name="Eichinger L."/>
            <person name="Platzer M."/>
            <person name="Noegel A.A."/>
            <person name="Schaap P."/>
            <person name="Gloeckner G."/>
        </authorList>
    </citation>
    <scope>NUCLEOTIDE SEQUENCE [LARGE SCALE GENOMIC DNA]</scope>
    <source>
        <strain evidence="7">ATCC 26659 / Pp 5 / PN500</strain>
    </source>
</reference>
<dbReference type="FunCoup" id="D3BBQ1">
    <property type="interactions" value="465"/>
</dbReference>
<evidence type="ECO:0000313" key="6">
    <source>
        <dbReference type="EMBL" id="EFA81084.1"/>
    </source>
</evidence>
<protein>
    <submittedName>
        <fullName evidence="6">G-protein subunit alpha 11</fullName>
    </submittedName>
</protein>
<evidence type="ECO:0000256" key="3">
    <source>
        <dbReference type="ARBA" id="ARBA00023134"/>
    </source>
</evidence>
<comment type="caution">
    <text evidence="6">The sequence shown here is derived from an EMBL/GenBank/DDBJ whole genome shotgun (WGS) entry which is preliminary data.</text>
</comment>
<dbReference type="STRING" id="670386.D3BBQ1"/>
<dbReference type="InterPro" id="IPR011025">
    <property type="entry name" value="GproteinA_insert"/>
</dbReference>
<dbReference type="PANTHER" id="PTHR10218:SF248">
    <property type="entry name" value="GUANINE NUCLEOTIDE-BINDING PROTEIN-LIKE ALPHA-11 SUBUNIT"/>
    <property type="match status" value="1"/>
</dbReference>
<dbReference type="GO" id="GO:0001664">
    <property type="term" value="F:G protein-coupled receptor binding"/>
    <property type="evidence" value="ECO:0007669"/>
    <property type="project" value="TreeGrafter"/>
</dbReference>
<keyword evidence="1" id="KW-0479">Metal-binding</keyword>
<evidence type="ECO:0000256" key="2">
    <source>
        <dbReference type="ARBA" id="ARBA00022741"/>
    </source>
</evidence>
<evidence type="ECO:0000256" key="1">
    <source>
        <dbReference type="ARBA" id="ARBA00022723"/>
    </source>
</evidence>
<dbReference type="Pfam" id="PF00503">
    <property type="entry name" value="G-alpha"/>
    <property type="match status" value="1"/>
</dbReference>
<dbReference type="InterPro" id="IPR001019">
    <property type="entry name" value="Gprotein_alpha_su"/>
</dbReference>
<dbReference type="GO" id="GO:0005737">
    <property type="term" value="C:cytoplasm"/>
    <property type="evidence" value="ECO:0007669"/>
    <property type="project" value="TreeGrafter"/>
</dbReference>
<feature type="binding site" evidence="5">
    <location>
        <begin position="177"/>
        <end position="181"/>
    </location>
    <ligand>
        <name>GTP</name>
        <dbReference type="ChEBI" id="CHEBI:37565"/>
    </ligand>
</feature>
<dbReference type="SMART" id="SM00275">
    <property type="entry name" value="G_alpha"/>
    <property type="match status" value="1"/>
</dbReference>
<gene>
    <name evidence="6" type="primary">gpaK</name>
    <name evidence="6" type="ORF">PPL_05920</name>
</gene>
<accession>D3BBQ1</accession>
<dbReference type="InterPro" id="IPR027417">
    <property type="entry name" value="P-loop_NTPase"/>
</dbReference>
<organism evidence="6 7">
    <name type="scientific">Heterostelium pallidum (strain ATCC 26659 / Pp 5 / PN500)</name>
    <name type="common">Cellular slime mold</name>
    <name type="synonym">Polysphondylium pallidum</name>
    <dbReference type="NCBI Taxonomy" id="670386"/>
    <lineage>
        <taxon>Eukaryota</taxon>
        <taxon>Amoebozoa</taxon>
        <taxon>Evosea</taxon>
        <taxon>Eumycetozoa</taxon>
        <taxon>Dictyostelia</taxon>
        <taxon>Acytosteliales</taxon>
        <taxon>Acytosteliaceae</taxon>
        <taxon>Heterostelium</taxon>
    </lineage>
</organism>
<proteinExistence type="predicted"/>
<dbReference type="GO" id="GO:0046872">
    <property type="term" value="F:metal ion binding"/>
    <property type="evidence" value="ECO:0007669"/>
    <property type="project" value="UniProtKB-KW"/>
</dbReference>
<dbReference type="GO" id="GO:0031683">
    <property type="term" value="F:G-protein beta/gamma-subunit complex binding"/>
    <property type="evidence" value="ECO:0007669"/>
    <property type="project" value="InterPro"/>
</dbReference>
<keyword evidence="4" id="KW-0807">Transducer</keyword>
<evidence type="ECO:0000313" key="7">
    <source>
        <dbReference type="Proteomes" id="UP000001396"/>
    </source>
</evidence>
<dbReference type="EMBL" id="ADBJ01000026">
    <property type="protein sequence ID" value="EFA81084.1"/>
    <property type="molecule type" value="Genomic_DNA"/>
</dbReference>
<keyword evidence="3 5" id="KW-0342">GTP-binding</keyword>
<keyword evidence="7" id="KW-1185">Reference proteome</keyword>
<dbReference type="Proteomes" id="UP000001396">
    <property type="component" value="Unassembled WGS sequence"/>
</dbReference>
<dbReference type="PANTHER" id="PTHR10218">
    <property type="entry name" value="GTP-BINDING PROTEIN ALPHA SUBUNIT"/>
    <property type="match status" value="1"/>
</dbReference>
<dbReference type="GO" id="GO:0005525">
    <property type="term" value="F:GTP binding"/>
    <property type="evidence" value="ECO:0007669"/>
    <property type="project" value="UniProtKB-KW"/>
</dbReference>
<dbReference type="GO" id="GO:0005834">
    <property type="term" value="C:heterotrimeric G-protein complex"/>
    <property type="evidence" value="ECO:0007669"/>
    <property type="project" value="TreeGrafter"/>
</dbReference>
<dbReference type="FunFam" id="3.40.50.300:FF:000692">
    <property type="entry name" value="Guanine nucleotide-binding protein subunit alpha"/>
    <property type="match status" value="1"/>
</dbReference>
<dbReference type="Gene3D" id="3.40.50.300">
    <property type="entry name" value="P-loop containing nucleotide triphosphate hydrolases"/>
    <property type="match status" value="1"/>
</dbReference>
<evidence type="ECO:0000256" key="4">
    <source>
        <dbReference type="ARBA" id="ARBA00023224"/>
    </source>
</evidence>
<evidence type="ECO:0000256" key="5">
    <source>
        <dbReference type="PIRSR" id="PIRSR601019-1"/>
    </source>
</evidence>
<dbReference type="AlphaFoldDB" id="D3BBQ1"/>
<dbReference type="SUPFAM" id="SSF52540">
    <property type="entry name" value="P-loop containing nucleoside triphosphate hydrolases"/>
    <property type="match status" value="1"/>
</dbReference>
<dbReference type="PRINTS" id="PR00318">
    <property type="entry name" value="GPROTEINA"/>
</dbReference>
<dbReference type="OMA" id="ENCKRMS"/>
<dbReference type="RefSeq" id="XP_020433202.1">
    <property type="nucleotide sequence ID" value="XM_020576790.1"/>
</dbReference>
<keyword evidence="2 5" id="KW-0547">Nucleotide-binding</keyword>
<dbReference type="GO" id="GO:0003924">
    <property type="term" value="F:GTPase activity"/>
    <property type="evidence" value="ECO:0007669"/>
    <property type="project" value="InterPro"/>
</dbReference>
<name>D3BBQ1_HETP5</name>
<dbReference type="GeneID" id="31361404"/>
<dbReference type="PROSITE" id="PS51882">
    <property type="entry name" value="G_ALPHA"/>
    <property type="match status" value="1"/>
</dbReference>
<dbReference type="InParanoid" id="D3BBQ1"/>
<dbReference type="GO" id="GO:0007188">
    <property type="term" value="P:adenylate cyclase-modulating G protein-coupled receptor signaling pathway"/>
    <property type="evidence" value="ECO:0007669"/>
    <property type="project" value="TreeGrafter"/>
</dbReference>